<accession>A0AAW0LX87</accession>
<feature type="region of interest" description="Disordered" evidence="11">
    <location>
        <begin position="1"/>
        <end position="47"/>
    </location>
</feature>
<sequence>MSVSTRQRRAVAASDPATSESGGGGGGGVGEWYTKHDKPSSSGGNTRGEEGLRWLLPLFVLGTLRYMSATSNIIHDCDEVFNYWEPLHFLLYKSGFQTWEYSSQFALRSYLYILFHELVGRPASWLFGDERVRVFYAVRLFLGLLSVITETVLVVALSRKYGKRLACYTLAMLCLTSGCFFASTSFLPSSFSMYAISLSSGLFLLEKPAMAVAVAAIGVILGWPFSILAFLPVTFYSLARRFKQAFVTGAVTSLSLLAVSLLVDYYYYGRWTSSVLNLLLYNVAGGGESHLYGTEGPLYYLRNGFNNFNFCFILALLFLGILPIARKKYVPDLLIVVSPVYIWLGFMSLQPHKEERFLYPVYPLICVAASAVIDSFPDLFRDKYNPTDNSLIVVMAKLLRPVVLSLILCTSHARTFSLIHGYSAPLEVYKLLEHHYDAGTGSVLCVGSEWHRFPSSFFVPDYVGEVRWIDDGFQGLLPFPFNSTLGGTAAAPPYFNNKNKASDEQYLRDLEACTFLVELQLNRPYNTRGSDLSTWEAVAALPYLDRELSPAMFRSFFIPYLWQEKNLFGMYKLLRRIPK</sequence>
<feature type="transmembrane region" description="Helical" evidence="10">
    <location>
        <begin position="165"/>
        <end position="189"/>
    </location>
</feature>
<feature type="transmembrane region" description="Helical" evidence="10">
    <location>
        <begin position="209"/>
        <end position="233"/>
    </location>
</feature>
<proteinExistence type="inferred from homology"/>
<protein>
    <recommendedName>
        <fullName evidence="10">Mannosyltransferase</fullName>
        <ecNumber evidence="10">2.4.1.-</ecNumber>
    </recommendedName>
</protein>
<feature type="compositionally biased region" description="Gly residues" evidence="11">
    <location>
        <begin position="21"/>
        <end position="30"/>
    </location>
</feature>
<dbReference type="Proteomes" id="UP000237347">
    <property type="component" value="Unassembled WGS sequence"/>
</dbReference>
<reference evidence="12 13" key="1">
    <citation type="journal article" date="2018" name="Sci. Data">
        <title>The draft genome sequence of cork oak.</title>
        <authorList>
            <person name="Ramos A.M."/>
            <person name="Usie A."/>
            <person name="Barbosa P."/>
            <person name="Barros P.M."/>
            <person name="Capote T."/>
            <person name="Chaves I."/>
            <person name="Simoes F."/>
            <person name="Abreu I."/>
            <person name="Carrasquinho I."/>
            <person name="Faro C."/>
            <person name="Guimaraes J.B."/>
            <person name="Mendonca D."/>
            <person name="Nobrega F."/>
            <person name="Rodrigues L."/>
            <person name="Saibo N.J.M."/>
            <person name="Varela M.C."/>
            <person name="Egas C."/>
            <person name="Matos J."/>
            <person name="Miguel C.M."/>
            <person name="Oliveira M.M."/>
            <person name="Ricardo C.P."/>
            <person name="Goncalves S."/>
        </authorList>
    </citation>
    <scope>NUCLEOTIDE SEQUENCE [LARGE SCALE GENOMIC DNA]</scope>
    <source>
        <strain evidence="13">cv. HL8</strain>
    </source>
</reference>
<comment type="similarity">
    <text evidence="3 10">Belongs to the glycosyltransferase 22 family.</text>
</comment>
<evidence type="ECO:0000256" key="3">
    <source>
        <dbReference type="ARBA" id="ARBA00007063"/>
    </source>
</evidence>
<keyword evidence="13" id="KW-1185">Reference proteome</keyword>
<evidence type="ECO:0000256" key="1">
    <source>
        <dbReference type="ARBA" id="ARBA00004477"/>
    </source>
</evidence>
<comment type="pathway">
    <text evidence="2">Protein modification; protein glycosylation.</text>
</comment>
<dbReference type="GO" id="GO:0006487">
    <property type="term" value="P:protein N-linked glycosylation"/>
    <property type="evidence" value="ECO:0007669"/>
    <property type="project" value="TreeGrafter"/>
</dbReference>
<dbReference type="Pfam" id="PF03901">
    <property type="entry name" value="Glyco_transf_22"/>
    <property type="match status" value="1"/>
</dbReference>
<keyword evidence="9 10" id="KW-0472">Membrane</keyword>
<evidence type="ECO:0000313" key="12">
    <source>
        <dbReference type="EMBL" id="KAK7855701.1"/>
    </source>
</evidence>
<feature type="transmembrane region" description="Helical" evidence="10">
    <location>
        <begin position="307"/>
        <end position="325"/>
    </location>
</feature>
<evidence type="ECO:0000256" key="8">
    <source>
        <dbReference type="ARBA" id="ARBA00022989"/>
    </source>
</evidence>
<evidence type="ECO:0000256" key="9">
    <source>
        <dbReference type="ARBA" id="ARBA00023136"/>
    </source>
</evidence>
<organism evidence="12 13">
    <name type="scientific">Quercus suber</name>
    <name type="common">Cork oak</name>
    <dbReference type="NCBI Taxonomy" id="58331"/>
    <lineage>
        <taxon>Eukaryota</taxon>
        <taxon>Viridiplantae</taxon>
        <taxon>Streptophyta</taxon>
        <taxon>Embryophyta</taxon>
        <taxon>Tracheophyta</taxon>
        <taxon>Spermatophyta</taxon>
        <taxon>Magnoliopsida</taxon>
        <taxon>eudicotyledons</taxon>
        <taxon>Gunneridae</taxon>
        <taxon>Pentapetalae</taxon>
        <taxon>rosids</taxon>
        <taxon>fabids</taxon>
        <taxon>Fagales</taxon>
        <taxon>Fagaceae</taxon>
        <taxon>Quercus</taxon>
    </lineage>
</organism>
<feature type="transmembrane region" description="Helical" evidence="10">
    <location>
        <begin position="332"/>
        <end position="351"/>
    </location>
</feature>
<evidence type="ECO:0000256" key="7">
    <source>
        <dbReference type="ARBA" id="ARBA00022824"/>
    </source>
</evidence>
<keyword evidence="6 10" id="KW-0812">Transmembrane</keyword>
<dbReference type="PANTHER" id="PTHR22760">
    <property type="entry name" value="GLYCOSYLTRANSFERASE"/>
    <property type="match status" value="1"/>
</dbReference>
<dbReference type="EMBL" id="PKMF04000043">
    <property type="protein sequence ID" value="KAK7855701.1"/>
    <property type="molecule type" value="Genomic_DNA"/>
</dbReference>
<evidence type="ECO:0000256" key="10">
    <source>
        <dbReference type="RuleBase" id="RU363075"/>
    </source>
</evidence>
<dbReference type="GO" id="GO:0000026">
    <property type="term" value="F:alpha-1,2-mannosyltransferase activity"/>
    <property type="evidence" value="ECO:0007669"/>
    <property type="project" value="TreeGrafter"/>
</dbReference>
<keyword evidence="8 10" id="KW-1133">Transmembrane helix</keyword>
<keyword evidence="7 10" id="KW-0256">Endoplasmic reticulum</keyword>
<evidence type="ECO:0000256" key="2">
    <source>
        <dbReference type="ARBA" id="ARBA00004922"/>
    </source>
</evidence>
<dbReference type="PANTHER" id="PTHR22760:SF2">
    <property type="entry name" value="ALPHA-1,2-MANNOSYLTRANSFERASE ALG9"/>
    <property type="match status" value="1"/>
</dbReference>
<dbReference type="GO" id="GO:0005789">
    <property type="term" value="C:endoplasmic reticulum membrane"/>
    <property type="evidence" value="ECO:0007669"/>
    <property type="project" value="UniProtKB-SubCell"/>
</dbReference>
<keyword evidence="5" id="KW-0808">Transferase</keyword>
<feature type="transmembrane region" description="Helical" evidence="10">
    <location>
        <begin position="134"/>
        <end position="158"/>
    </location>
</feature>
<comment type="caution">
    <text evidence="12">The sequence shown here is derived from an EMBL/GenBank/DDBJ whole genome shotgun (WGS) entry which is preliminary data.</text>
</comment>
<evidence type="ECO:0000256" key="11">
    <source>
        <dbReference type="SAM" id="MobiDB-lite"/>
    </source>
</evidence>
<evidence type="ECO:0000313" key="13">
    <source>
        <dbReference type="Proteomes" id="UP000237347"/>
    </source>
</evidence>
<comment type="subcellular location">
    <subcellularLocation>
        <location evidence="1 10">Endoplasmic reticulum membrane</location>
        <topology evidence="1 10">Multi-pass membrane protein</topology>
    </subcellularLocation>
</comment>
<name>A0AAW0LX87_QUESU</name>
<dbReference type="InterPro" id="IPR005599">
    <property type="entry name" value="GPI_mannosylTrfase"/>
</dbReference>
<evidence type="ECO:0000256" key="5">
    <source>
        <dbReference type="ARBA" id="ARBA00022679"/>
    </source>
</evidence>
<feature type="transmembrane region" description="Helical" evidence="10">
    <location>
        <begin position="245"/>
        <end position="268"/>
    </location>
</feature>
<evidence type="ECO:0000256" key="4">
    <source>
        <dbReference type="ARBA" id="ARBA00022676"/>
    </source>
</evidence>
<evidence type="ECO:0000256" key="6">
    <source>
        <dbReference type="ARBA" id="ARBA00022692"/>
    </source>
</evidence>
<dbReference type="AlphaFoldDB" id="A0AAW0LX87"/>
<dbReference type="EC" id="2.4.1.-" evidence="10"/>
<keyword evidence="4 10" id="KW-0328">Glycosyltransferase</keyword>
<gene>
    <name evidence="12" type="primary">ALG9</name>
    <name evidence="12" type="ORF">CFP56_026878</name>
</gene>